<proteinExistence type="predicted"/>
<keyword evidence="3" id="KW-0479">Metal-binding</keyword>
<dbReference type="PANTHER" id="PTHR34978">
    <property type="entry name" value="POSSIBLE SENSOR-TRANSDUCER PROTEIN BLAR"/>
    <property type="match status" value="1"/>
</dbReference>
<feature type="transmembrane region" description="Helical" evidence="7">
    <location>
        <begin position="291"/>
        <end position="315"/>
    </location>
</feature>
<dbReference type="Gene3D" id="3.30.2010.10">
    <property type="entry name" value="Metalloproteases ('zincins'), catalytic domain"/>
    <property type="match status" value="1"/>
</dbReference>
<sequence length="320" mass="33834">MTAVLLWALGGLLVAAAAPLLMRSMIDRGIDAHVTLLTWSALVVGTLVSIAVPVVLSAIPSHGGVTTLVDIAHQCWLALQGDIPARVEAIVGVVGIAMLGCGAVRWIVHLRRAVCERRRVYERHIDLLRIIAGGVGFSGSNQPASTLWLPLDSPLAYSVAGRPAMVVASEGLRTQLTPAEVEAVLAHERAHIDGRHHLLVGIAESVAYAFPWLPIMRASPSLVRALVELDADARAARSHGRDPVRRALTSLRPHPVPLPALGMVSDATVVRLDRLAVDRVIPHAPLRWARAFVACTAVALPALPVVALLGAMTLASCAVG</sequence>
<keyword evidence="6" id="KW-0482">Metalloprotease</keyword>
<evidence type="ECO:0000256" key="2">
    <source>
        <dbReference type="ARBA" id="ARBA00022670"/>
    </source>
</evidence>
<dbReference type="GO" id="GO:0006508">
    <property type="term" value="P:proteolysis"/>
    <property type="evidence" value="ECO:0007669"/>
    <property type="project" value="UniProtKB-KW"/>
</dbReference>
<evidence type="ECO:0000256" key="4">
    <source>
        <dbReference type="ARBA" id="ARBA00022801"/>
    </source>
</evidence>
<evidence type="ECO:0000256" key="3">
    <source>
        <dbReference type="ARBA" id="ARBA00022723"/>
    </source>
</evidence>
<evidence type="ECO:0000256" key="7">
    <source>
        <dbReference type="SAM" id="Phobius"/>
    </source>
</evidence>
<dbReference type="Pfam" id="PF01435">
    <property type="entry name" value="Peptidase_M48"/>
    <property type="match status" value="1"/>
</dbReference>
<keyword evidence="2" id="KW-0645">Protease</keyword>
<name>A0A6J7DVG0_9ZZZZ</name>
<keyword evidence="4" id="KW-0378">Hydrolase</keyword>
<keyword evidence="5" id="KW-0862">Zinc</keyword>
<feature type="transmembrane region" description="Helical" evidence="7">
    <location>
        <begin position="89"/>
        <end position="108"/>
    </location>
</feature>
<reference evidence="9" key="1">
    <citation type="submission" date="2020-05" db="EMBL/GenBank/DDBJ databases">
        <authorList>
            <person name="Chiriac C."/>
            <person name="Salcher M."/>
            <person name="Ghai R."/>
            <person name="Kavagutti S V."/>
        </authorList>
    </citation>
    <scope>NUCLEOTIDE SEQUENCE</scope>
</reference>
<dbReference type="CDD" id="cd07326">
    <property type="entry name" value="M56_BlaR1_MecR1_like"/>
    <property type="match status" value="1"/>
</dbReference>
<dbReference type="GO" id="GO:0004222">
    <property type="term" value="F:metalloendopeptidase activity"/>
    <property type="evidence" value="ECO:0007669"/>
    <property type="project" value="InterPro"/>
</dbReference>
<feature type="domain" description="Peptidase M48" evidence="8">
    <location>
        <begin position="161"/>
        <end position="201"/>
    </location>
</feature>
<evidence type="ECO:0000256" key="1">
    <source>
        <dbReference type="ARBA" id="ARBA00001947"/>
    </source>
</evidence>
<evidence type="ECO:0000256" key="6">
    <source>
        <dbReference type="ARBA" id="ARBA00023049"/>
    </source>
</evidence>
<dbReference type="AlphaFoldDB" id="A0A6J7DVG0"/>
<feature type="transmembrane region" description="Helical" evidence="7">
    <location>
        <begin position="6"/>
        <end position="22"/>
    </location>
</feature>
<dbReference type="GO" id="GO:0046872">
    <property type="term" value="F:metal ion binding"/>
    <property type="evidence" value="ECO:0007669"/>
    <property type="project" value="UniProtKB-KW"/>
</dbReference>
<feature type="transmembrane region" description="Helical" evidence="7">
    <location>
        <begin position="34"/>
        <end position="59"/>
    </location>
</feature>
<dbReference type="PANTHER" id="PTHR34978:SF3">
    <property type="entry name" value="SLR0241 PROTEIN"/>
    <property type="match status" value="1"/>
</dbReference>
<evidence type="ECO:0000313" key="9">
    <source>
        <dbReference type="EMBL" id="CAB4874676.1"/>
    </source>
</evidence>
<keyword evidence="7" id="KW-0812">Transmembrane</keyword>
<dbReference type="EMBL" id="CAFBLX010000006">
    <property type="protein sequence ID" value="CAB4874676.1"/>
    <property type="molecule type" value="Genomic_DNA"/>
</dbReference>
<dbReference type="InterPro" id="IPR001915">
    <property type="entry name" value="Peptidase_M48"/>
</dbReference>
<comment type="cofactor">
    <cofactor evidence="1">
        <name>Zn(2+)</name>
        <dbReference type="ChEBI" id="CHEBI:29105"/>
    </cofactor>
</comment>
<dbReference type="InterPro" id="IPR052173">
    <property type="entry name" value="Beta-lactam_resp_regulator"/>
</dbReference>
<evidence type="ECO:0000259" key="8">
    <source>
        <dbReference type="Pfam" id="PF01435"/>
    </source>
</evidence>
<accession>A0A6J7DVG0</accession>
<evidence type="ECO:0000256" key="5">
    <source>
        <dbReference type="ARBA" id="ARBA00022833"/>
    </source>
</evidence>
<gene>
    <name evidence="9" type="ORF">UFOPK3472_00162</name>
</gene>
<organism evidence="9">
    <name type="scientific">freshwater metagenome</name>
    <dbReference type="NCBI Taxonomy" id="449393"/>
    <lineage>
        <taxon>unclassified sequences</taxon>
        <taxon>metagenomes</taxon>
        <taxon>ecological metagenomes</taxon>
    </lineage>
</organism>
<protein>
    <submittedName>
        <fullName evidence="9">Unannotated protein</fullName>
    </submittedName>
</protein>
<keyword evidence="7" id="KW-1133">Transmembrane helix</keyword>
<keyword evidence="7" id="KW-0472">Membrane</keyword>